<dbReference type="OrthoDB" id="9822861at2"/>
<proteinExistence type="predicted"/>
<reference evidence="1 2" key="1">
    <citation type="submission" date="2019-06" db="EMBL/GenBank/DDBJ databases">
        <title>A novel bacterium of genus Pontibacter, isolated from marine sediment.</title>
        <authorList>
            <person name="Huang H."/>
            <person name="Mo K."/>
            <person name="Hu Y."/>
        </authorList>
    </citation>
    <scope>NUCLEOTIDE SEQUENCE [LARGE SCALE GENOMIC DNA]</scope>
    <source>
        <strain evidence="1 2">HB172049</strain>
    </source>
</reference>
<dbReference type="RefSeq" id="WP_140623861.1">
    <property type="nucleotide sequence ID" value="NZ_VFRQ01000017.1"/>
</dbReference>
<name>A0A501VSR3_9BACT</name>
<evidence type="ECO:0000313" key="2">
    <source>
        <dbReference type="Proteomes" id="UP000316727"/>
    </source>
</evidence>
<dbReference type="AlphaFoldDB" id="A0A501VSR3"/>
<gene>
    <name evidence="1" type="ORF">FJM65_19810</name>
</gene>
<accession>A0A501VSR3</accession>
<sequence length="196" mass="22317">MKKWMFIIASSIVILHSCTSAESKTEEIVNEYPSIAPGSLSQQLSINDAKELVNIYIDSLTNLSVVTATSIQEEQPFREGFAYGYGIFADKKDSTRYYLILEETVETSTTNPRPNWKIIDALSISNWADNQMNYSLNTMCKESEFSYFTIVDRYTEDKPKILHAYRLNHKKGKIELVDKPVIKCVQIGCGDDEDCD</sequence>
<dbReference type="Proteomes" id="UP000316727">
    <property type="component" value="Unassembled WGS sequence"/>
</dbReference>
<protein>
    <submittedName>
        <fullName evidence="1">Uncharacterized protein</fullName>
    </submittedName>
</protein>
<keyword evidence="2" id="KW-1185">Reference proteome</keyword>
<organism evidence="1 2">
    <name type="scientific">Pontibacter mangrovi</name>
    <dbReference type="NCBI Taxonomy" id="2589816"/>
    <lineage>
        <taxon>Bacteria</taxon>
        <taxon>Pseudomonadati</taxon>
        <taxon>Bacteroidota</taxon>
        <taxon>Cytophagia</taxon>
        <taxon>Cytophagales</taxon>
        <taxon>Hymenobacteraceae</taxon>
        <taxon>Pontibacter</taxon>
    </lineage>
</organism>
<evidence type="ECO:0000313" key="1">
    <source>
        <dbReference type="EMBL" id="TPE40589.1"/>
    </source>
</evidence>
<comment type="caution">
    <text evidence="1">The sequence shown here is derived from an EMBL/GenBank/DDBJ whole genome shotgun (WGS) entry which is preliminary data.</text>
</comment>
<dbReference type="EMBL" id="VFRQ01000017">
    <property type="protein sequence ID" value="TPE40589.1"/>
    <property type="molecule type" value="Genomic_DNA"/>
</dbReference>